<dbReference type="Proteomes" id="UP001305647">
    <property type="component" value="Unassembled WGS sequence"/>
</dbReference>
<feature type="region of interest" description="Disordered" evidence="1">
    <location>
        <begin position="1"/>
        <end position="20"/>
    </location>
</feature>
<keyword evidence="3" id="KW-1185">Reference proteome</keyword>
<organism evidence="2 3">
    <name type="scientific">Parathielavia hyrcaniae</name>
    <dbReference type="NCBI Taxonomy" id="113614"/>
    <lineage>
        <taxon>Eukaryota</taxon>
        <taxon>Fungi</taxon>
        <taxon>Dikarya</taxon>
        <taxon>Ascomycota</taxon>
        <taxon>Pezizomycotina</taxon>
        <taxon>Sordariomycetes</taxon>
        <taxon>Sordariomycetidae</taxon>
        <taxon>Sordariales</taxon>
        <taxon>Chaetomiaceae</taxon>
        <taxon>Parathielavia</taxon>
    </lineage>
</organism>
<protein>
    <submittedName>
        <fullName evidence="2">Uncharacterized protein</fullName>
    </submittedName>
</protein>
<accession>A0AAN6Q415</accession>
<comment type="caution">
    <text evidence="2">The sequence shown here is derived from an EMBL/GenBank/DDBJ whole genome shotgun (WGS) entry which is preliminary data.</text>
</comment>
<evidence type="ECO:0000313" key="3">
    <source>
        <dbReference type="Proteomes" id="UP001305647"/>
    </source>
</evidence>
<feature type="region of interest" description="Disordered" evidence="1">
    <location>
        <begin position="28"/>
        <end position="75"/>
    </location>
</feature>
<evidence type="ECO:0000313" key="2">
    <source>
        <dbReference type="EMBL" id="KAK4103143.1"/>
    </source>
</evidence>
<reference evidence="2" key="1">
    <citation type="journal article" date="2023" name="Mol. Phylogenet. Evol.">
        <title>Genome-scale phylogeny and comparative genomics of the fungal order Sordariales.</title>
        <authorList>
            <person name="Hensen N."/>
            <person name="Bonometti L."/>
            <person name="Westerberg I."/>
            <person name="Brannstrom I.O."/>
            <person name="Guillou S."/>
            <person name="Cros-Aarteil S."/>
            <person name="Calhoun S."/>
            <person name="Haridas S."/>
            <person name="Kuo A."/>
            <person name="Mondo S."/>
            <person name="Pangilinan J."/>
            <person name="Riley R."/>
            <person name="LaButti K."/>
            <person name="Andreopoulos B."/>
            <person name="Lipzen A."/>
            <person name="Chen C."/>
            <person name="Yan M."/>
            <person name="Daum C."/>
            <person name="Ng V."/>
            <person name="Clum A."/>
            <person name="Steindorff A."/>
            <person name="Ohm R.A."/>
            <person name="Martin F."/>
            <person name="Silar P."/>
            <person name="Natvig D.O."/>
            <person name="Lalanne C."/>
            <person name="Gautier V."/>
            <person name="Ament-Velasquez S.L."/>
            <person name="Kruys A."/>
            <person name="Hutchinson M.I."/>
            <person name="Powell A.J."/>
            <person name="Barry K."/>
            <person name="Miller A.N."/>
            <person name="Grigoriev I.V."/>
            <person name="Debuchy R."/>
            <person name="Gladieux P."/>
            <person name="Hiltunen Thoren M."/>
            <person name="Johannesson H."/>
        </authorList>
    </citation>
    <scope>NUCLEOTIDE SEQUENCE</scope>
    <source>
        <strain evidence="2">CBS 757.83</strain>
    </source>
</reference>
<gene>
    <name evidence="2" type="ORF">N658DRAFT_494467</name>
</gene>
<dbReference type="EMBL" id="MU863629">
    <property type="protein sequence ID" value="KAK4103143.1"/>
    <property type="molecule type" value="Genomic_DNA"/>
</dbReference>
<dbReference type="AlphaFoldDB" id="A0AAN6Q415"/>
<evidence type="ECO:0000256" key="1">
    <source>
        <dbReference type="SAM" id="MobiDB-lite"/>
    </source>
</evidence>
<name>A0AAN6Q415_9PEZI</name>
<sequence length="75" mass="8243">MRLHYTLRSVAGQTPQTETGMLRMSETRRKSIAMSQSADGMSNHEPRVDGATREWQVHPGSSMTVSAHVASTTRG</sequence>
<proteinExistence type="predicted"/>
<feature type="compositionally biased region" description="Basic and acidic residues" evidence="1">
    <location>
        <begin position="42"/>
        <end position="56"/>
    </location>
</feature>
<reference evidence="2" key="2">
    <citation type="submission" date="2023-05" db="EMBL/GenBank/DDBJ databases">
        <authorList>
            <consortium name="Lawrence Berkeley National Laboratory"/>
            <person name="Steindorff A."/>
            <person name="Hensen N."/>
            <person name="Bonometti L."/>
            <person name="Westerberg I."/>
            <person name="Brannstrom I.O."/>
            <person name="Guillou S."/>
            <person name="Cros-Aarteil S."/>
            <person name="Calhoun S."/>
            <person name="Haridas S."/>
            <person name="Kuo A."/>
            <person name="Mondo S."/>
            <person name="Pangilinan J."/>
            <person name="Riley R."/>
            <person name="Labutti K."/>
            <person name="Andreopoulos B."/>
            <person name="Lipzen A."/>
            <person name="Chen C."/>
            <person name="Yanf M."/>
            <person name="Daum C."/>
            <person name="Ng V."/>
            <person name="Clum A."/>
            <person name="Ohm R."/>
            <person name="Martin F."/>
            <person name="Silar P."/>
            <person name="Natvig D."/>
            <person name="Lalanne C."/>
            <person name="Gautier V."/>
            <person name="Ament-Velasquez S.L."/>
            <person name="Kruys A."/>
            <person name="Hutchinson M.I."/>
            <person name="Powell A.J."/>
            <person name="Barry K."/>
            <person name="Miller A.N."/>
            <person name="Grigoriev I.V."/>
            <person name="Debuchy R."/>
            <person name="Gladieux P."/>
            <person name="Thoren M.H."/>
            <person name="Johannesson H."/>
        </authorList>
    </citation>
    <scope>NUCLEOTIDE SEQUENCE</scope>
    <source>
        <strain evidence="2">CBS 757.83</strain>
    </source>
</reference>
<feature type="compositionally biased region" description="Polar residues" evidence="1">
    <location>
        <begin position="59"/>
        <end position="75"/>
    </location>
</feature>